<evidence type="ECO:0000259" key="1">
    <source>
        <dbReference type="PROSITE" id="PS50943"/>
    </source>
</evidence>
<organism evidence="2 3">
    <name type="scientific">Veillonella atypica</name>
    <dbReference type="NCBI Taxonomy" id="39777"/>
    <lineage>
        <taxon>Bacteria</taxon>
        <taxon>Bacillati</taxon>
        <taxon>Bacillota</taxon>
        <taxon>Negativicutes</taxon>
        <taxon>Veillonellales</taxon>
        <taxon>Veillonellaceae</taxon>
        <taxon>Veillonella</taxon>
    </lineage>
</organism>
<reference evidence="2 3" key="1">
    <citation type="submission" date="2018-09" db="EMBL/GenBank/DDBJ databases">
        <title>Genome sequence of Veillonella atypica isolated from periodontal Korean patients.</title>
        <authorList>
            <person name="Lee J.-H."/>
            <person name="Moon J.-H."/>
            <person name="Shin S.-Y."/>
        </authorList>
    </citation>
    <scope>NUCLEOTIDE SEQUENCE [LARGE SCALE GENOMIC DNA]</scope>
    <source>
        <strain evidence="2 3">KHUD_V1</strain>
    </source>
</reference>
<dbReference type="EMBL" id="QXZZ01000028">
    <property type="protein sequence ID" value="RJY50360.1"/>
    <property type="molecule type" value="Genomic_DNA"/>
</dbReference>
<gene>
    <name evidence="2" type="ORF">D2965_05725</name>
</gene>
<dbReference type="SUPFAM" id="SSF47413">
    <property type="entry name" value="lambda repressor-like DNA-binding domains"/>
    <property type="match status" value="1"/>
</dbReference>
<dbReference type="AlphaFoldDB" id="A0A3A6WKZ5"/>
<dbReference type="PROSITE" id="PS50943">
    <property type="entry name" value="HTH_CROC1"/>
    <property type="match status" value="1"/>
</dbReference>
<dbReference type="InterPro" id="IPR010982">
    <property type="entry name" value="Lambda_DNA-bd_dom_sf"/>
</dbReference>
<sequence length="80" mass="9136">MKQYLVTLEAARVNAGLTQVDAAVKLGVHPQTLARWERDSSNVPYAKICKIEEIYHIPKGLIFFGKVFEFTRNLSKEEVQ</sequence>
<dbReference type="SMART" id="SM00530">
    <property type="entry name" value="HTH_XRE"/>
    <property type="match status" value="1"/>
</dbReference>
<dbReference type="Proteomes" id="UP000277803">
    <property type="component" value="Unassembled WGS sequence"/>
</dbReference>
<protein>
    <submittedName>
        <fullName evidence="2">XRE family transcriptional regulator</fullName>
    </submittedName>
</protein>
<comment type="caution">
    <text evidence="2">The sequence shown here is derived from an EMBL/GenBank/DDBJ whole genome shotgun (WGS) entry which is preliminary data.</text>
</comment>
<dbReference type="InterPro" id="IPR001387">
    <property type="entry name" value="Cro/C1-type_HTH"/>
</dbReference>
<evidence type="ECO:0000313" key="2">
    <source>
        <dbReference type="EMBL" id="RJY50360.1"/>
    </source>
</evidence>
<dbReference type="GO" id="GO:0003677">
    <property type="term" value="F:DNA binding"/>
    <property type="evidence" value="ECO:0007669"/>
    <property type="project" value="InterPro"/>
</dbReference>
<dbReference type="Pfam" id="PF01381">
    <property type="entry name" value="HTH_3"/>
    <property type="match status" value="1"/>
</dbReference>
<dbReference type="RefSeq" id="WP_119982578.1">
    <property type="nucleotide sequence ID" value="NZ_QXZZ01000028.1"/>
</dbReference>
<name>A0A3A6WKZ5_9FIRM</name>
<evidence type="ECO:0000313" key="3">
    <source>
        <dbReference type="Proteomes" id="UP000277803"/>
    </source>
</evidence>
<feature type="domain" description="HTH cro/C1-type" evidence="1">
    <location>
        <begin position="8"/>
        <end position="62"/>
    </location>
</feature>
<dbReference type="Gene3D" id="1.10.260.40">
    <property type="entry name" value="lambda repressor-like DNA-binding domains"/>
    <property type="match status" value="1"/>
</dbReference>
<proteinExistence type="predicted"/>
<dbReference type="CDD" id="cd00093">
    <property type="entry name" value="HTH_XRE"/>
    <property type="match status" value="1"/>
</dbReference>
<accession>A0A3A6WKZ5</accession>